<evidence type="ECO:0000256" key="1">
    <source>
        <dbReference type="SAM" id="MobiDB-lite"/>
    </source>
</evidence>
<gene>
    <name evidence="2" type="ORF">ELAC_1276</name>
</gene>
<reference evidence="3" key="1">
    <citation type="submission" date="2015-06" db="EMBL/GenBank/DDBJ databases">
        <authorList>
            <person name="Bertelli C."/>
        </authorList>
    </citation>
    <scope>NUCLEOTIDE SEQUENCE [LARGE SCALE GENOMIC DNA]</scope>
    <source>
        <strain evidence="3">CRIB-30</strain>
    </source>
</reference>
<evidence type="ECO:0000313" key="3">
    <source>
        <dbReference type="Proteomes" id="UP000220251"/>
    </source>
</evidence>
<organism evidence="2 3">
    <name type="scientific">Estrella lausannensis</name>
    <dbReference type="NCBI Taxonomy" id="483423"/>
    <lineage>
        <taxon>Bacteria</taxon>
        <taxon>Pseudomonadati</taxon>
        <taxon>Chlamydiota</taxon>
        <taxon>Chlamydiia</taxon>
        <taxon>Parachlamydiales</taxon>
        <taxon>Candidatus Criblamydiaceae</taxon>
        <taxon>Estrella</taxon>
    </lineage>
</organism>
<proteinExistence type="predicted"/>
<evidence type="ECO:0000313" key="2">
    <source>
        <dbReference type="EMBL" id="CRX38616.1"/>
    </source>
</evidence>
<accession>A0A0H5DPV6</accession>
<dbReference type="AlphaFoldDB" id="A0A0H5DPV6"/>
<protein>
    <recommendedName>
        <fullName evidence="4">Lipoxygenase domain-containing protein</fullName>
    </recommendedName>
</protein>
<keyword evidence="3" id="KW-1185">Reference proteome</keyword>
<name>A0A0H5DPV6_9BACT</name>
<dbReference type="RefSeq" id="WP_098038480.1">
    <property type="nucleotide sequence ID" value="NZ_CWGJ01000014.1"/>
</dbReference>
<sequence length="596" mass="67426">MNEVSQGRFFSVKGQFTGDEDGSWRKAKFNVYDGDGQFLSYGKTSEDGRFKVAVPKLNSREEKVDLTFRLLKEEQSPDRRLQFMKERWEVAEKVVPDVKVGSKVDLGKLEFDDYFKAERVPLSYTLRVVKATLPAKIQGAIENLKERFDFFGTHDVSSCQNSFGVEATPLTAENSWKLMLNGICPLYLKKEGDLLAADICWDRYAFDKEMALPNVKALFKVEGEKGVLQQIHIDFVDRGDALSPEEFTHNEQVYRPGDEDFEEGLRAMNSALHVYGQTVYHLGIGHVYGSFVAQSAFDFLQHTTFGQLILPHTHLIRKISNELGKTAIFGEEGILNVSSLSVESISHMIADTLGALDPFSFEPREPLTNNHTFSKVQKVHYKNVREAVKEFFDKNWGSMVKEWKLVHAFFDRLHKKSVPYRPWEGVADLSVFQDANEIGGKADGTLPARTKGKESDTRVRSFRPIAVDSSGPKGNDREMMERFAADYIHHVTLWHSWLHRSQYTNTPDSPSPLDLNFAPITLGPMGKGPFGGITEKEAIAELMIADTFRRFNTKAYALMRDESVYPGLTARIKATKDEYLANGIDPSEEIQTSTVI</sequence>
<feature type="region of interest" description="Disordered" evidence="1">
    <location>
        <begin position="440"/>
        <end position="474"/>
    </location>
</feature>
<evidence type="ECO:0008006" key="4">
    <source>
        <dbReference type="Google" id="ProtNLM"/>
    </source>
</evidence>
<dbReference type="EMBL" id="CWGJ01000014">
    <property type="protein sequence ID" value="CRX38616.1"/>
    <property type="molecule type" value="Genomic_DNA"/>
</dbReference>
<dbReference type="Proteomes" id="UP000220251">
    <property type="component" value="Unassembled WGS sequence"/>
</dbReference>
<dbReference type="OrthoDB" id="20065at2"/>